<dbReference type="SUPFAM" id="SSF53822">
    <property type="entry name" value="Periplasmic binding protein-like I"/>
    <property type="match status" value="1"/>
</dbReference>
<comment type="caution">
    <text evidence="6">The sequence shown here is derived from an EMBL/GenBank/DDBJ whole genome shotgun (WGS) entry which is preliminary data.</text>
</comment>
<evidence type="ECO:0000313" key="7">
    <source>
        <dbReference type="Proteomes" id="UP000028730"/>
    </source>
</evidence>
<dbReference type="OrthoDB" id="3510266at2"/>
<evidence type="ECO:0000256" key="2">
    <source>
        <dbReference type="ARBA" id="ARBA00023125"/>
    </source>
</evidence>
<feature type="region of interest" description="Disordered" evidence="4">
    <location>
        <begin position="312"/>
        <end position="378"/>
    </location>
</feature>
<dbReference type="PANTHER" id="PTHR30146">
    <property type="entry name" value="LACI-RELATED TRANSCRIPTIONAL REPRESSOR"/>
    <property type="match status" value="1"/>
</dbReference>
<keyword evidence="1" id="KW-0805">Transcription regulation</keyword>
<evidence type="ECO:0000256" key="3">
    <source>
        <dbReference type="ARBA" id="ARBA00023163"/>
    </source>
</evidence>
<sequence>MQANIEDVAKRAGVSIATVSRTFKHPELVAVKTRERVLEAANRLDFSISRSASIFQTGQTFRVALLINDRTSTWFNAHVYEGLNSVLNPAGYDIAFYRIGNSSERGKFFEDLPVRRNADAVIVTSFDIKHEEVARLNSMNVPVAGINAMPENAFTLSESIDDEHAMRLMTRHLIGLGHRDIAFVGMHPTNHTLHFSANMRAQGFKDECRKSGIDPIMIDVPDDEHTTDSALTQLLALERMPTAICCVQDSIAIPLLSRLQHFGHRIPEDISITGFDDDGIAGQVGLTTVRQDPVAMGASVARKILHAIEHDSKGVIHGNGPETSVGATLPSGLRHPSSSVHQSSDSHNQAEQPQSHEKWPTQIVFRDSTAPVRGRPRV</sequence>
<dbReference type="PANTHER" id="PTHR30146:SF138">
    <property type="entry name" value="TRANSCRIPTIONAL REGULATORY PROTEIN"/>
    <property type="match status" value="1"/>
</dbReference>
<dbReference type="GO" id="GO:0000976">
    <property type="term" value="F:transcription cis-regulatory region binding"/>
    <property type="evidence" value="ECO:0007669"/>
    <property type="project" value="TreeGrafter"/>
</dbReference>
<evidence type="ECO:0000256" key="4">
    <source>
        <dbReference type="SAM" id="MobiDB-lite"/>
    </source>
</evidence>
<dbReference type="CDD" id="cd06267">
    <property type="entry name" value="PBP1_LacI_sugar_binding-like"/>
    <property type="match status" value="1"/>
</dbReference>
<dbReference type="InterPro" id="IPR046335">
    <property type="entry name" value="LacI/GalR-like_sensor"/>
</dbReference>
<dbReference type="STRING" id="1341695.BBOMB_0041"/>
<dbReference type="EMBL" id="ATLK01000001">
    <property type="protein sequence ID" value="KFF30735.1"/>
    <property type="molecule type" value="Genomic_DNA"/>
</dbReference>
<dbReference type="eggNOG" id="COG1609">
    <property type="taxonomic scope" value="Bacteria"/>
</dbReference>
<feature type="domain" description="HTH lacI-type" evidence="5">
    <location>
        <begin position="3"/>
        <end position="57"/>
    </location>
</feature>
<dbReference type="Gene3D" id="3.40.50.2300">
    <property type="match status" value="2"/>
</dbReference>
<organism evidence="6 7">
    <name type="scientific">Bifidobacterium bombi DSM 19703</name>
    <dbReference type="NCBI Taxonomy" id="1341695"/>
    <lineage>
        <taxon>Bacteria</taxon>
        <taxon>Bacillati</taxon>
        <taxon>Actinomycetota</taxon>
        <taxon>Actinomycetes</taxon>
        <taxon>Bifidobacteriales</taxon>
        <taxon>Bifidobacteriaceae</taxon>
        <taxon>Bifidobacterium</taxon>
    </lineage>
</organism>
<dbReference type="InterPro" id="IPR010982">
    <property type="entry name" value="Lambda_DNA-bd_dom_sf"/>
</dbReference>
<dbReference type="GO" id="GO:0003700">
    <property type="term" value="F:DNA-binding transcription factor activity"/>
    <property type="evidence" value="ECO:0007669"/>
    <property type="project" value="TreeGrafter"/>
</dbReference>
<evidence type="ECO:0000256" key="1">
    <source>
        <dbReference type="ARBA" id="ARBA00023015"/>
    </source>
</evidence>
<dbReference type="PROSITE" id="PS50932">
    <property type="entry name" value="HTH_LACI_2"/>
    <property type="match status" value="1"/>
</dbReference>
<evidence type="ECO:0000313" key="6">
    <source>
        <dbReference type="EMBL" id="KFF30735.1"/>
    </source>
</evidence>
<proteinExistence type="predicted"/>
<dbReference type="Pfam" id="PF00356">
    <property type="entry name" value="LacI"/>
    <property type="match status" value="1"/>
</dbReference>
<dbReference type="RefSeq" id="WP_052377304.1">
    <property type="nucleotide sequence ID" value="NZ_ATLK01000001.1"/>
</dbReference>
<keyword evidence="3" id="KW-0804">Transcription</keyword>
<keyword evidence="2" id="KW-0238">DNA-binding</keyword>
<dbReference type="SUPFAM" id="SSF47413">
    <property type="entry name" value="lambda repressor-like DNA-binding domains"/>
    <property type="match status" value="1"/>
</dbReference>
<dbReference type="Pfam" id="PF13377">
    <property type="entry name" value="Peripla_BP_3"/>
    <property type="match status" value="1"/>
</dbReference>
<name>A0A086BP71_9BIFI</name>
<dbReference type="Gene3D" id="1.10.260.40">
    <property type="entry name" value="lambda repressor-like DNA-binding domains"/>
    <property type="match status" value="1"/>
</dbReference>
<accession>A0A086BP71</accession>
<dbReference type="CDD" id="cd01392">
    <property type="entry name" value="HTH_LacI"/>
    <property type="match status" value="1"/>
</dbReference>
<evidence type="ECO:0000259" key="5">
    <source>
        <dbReference type="PROSITE" id="PS50932"/>
    </source>
</evidence>
<dbReference type="SMART" id="SM00354">
    <property type="entry name" value="HTH_LACI"/>
    <property type="match status" value="1"/>
</dbReference>
<protein>
    <submittedName>
        <fullName evidence="6">Transcriptional regulator, LacI family</fullName>
    </submittedName>
</protein>
<dbReference type="Proteomes" id="UP000028730">
    <property type="component" value="Unassembled WGS sequence"/>
</dbReference>
<dbReference type="AlphaFoldDB" id="A0A086BP71"/>
<dbReference type="InterPro" id="IPR028082">
    <property type="entry name" value="Peripla_BP_I"/>
</dbReference>
<dbReference type="InterPro" id="IPR000843">
    <property type="entry name" value="HTH_LacI"/>
</dbReference>
<reference evidence="6 7" key="1">
    <citation type="journal article" date="2014" name="Appl. Environ. Microbiol.">
        <title>Genomic encyclopedia of type strains of the genus Bifidobacterium.</title>
        <authorList>
            <person name="Milani C."/>
            <person name="Lugli G.A."/>
            <person name="Duranti S."/>
            <person name="Turroni F."/>
            <person name="Bottacini F."/>
            <person name="Mangifesta M."/>
            <person name="Sanchez B."/>
            <person name="Viappiani A."/>
            <person name="Mancabelli L."/>
            <person name="Taminiau B."/>
            <person name="Delcenserie V."/>
            <person name="Barrangou R."/>
            <person name="Margolles A."/>
            <person name="van Sinderen D."/>
            <person name="Ventura M."/>
        </authorList>
    </citation>
    <scope>NUCLEOTIDE SEQUENCE [LARGE SCALE GENOMIC DNA]</scope>
    <source>
        <strain evidence="6 7">DSM 19703</strain>
    </source>
</reference>
<keyword evidence="7" id="KW-1185">Reference proteome</keyword>
<gene>
    <name evidence="6" type="ORF">BBOMB_0041</name>
</gene>
<feature type="compositionally biased region" description="Low complexity" evidence="4">
    <location>
        <begin position="335"/>
        <end position="347"/>
    </location>
</feature>